<gene>
    <name evidence="10" type="ORF">GCM10022278_29560</name>
</gene>
<name>A0ABP7PRQ8_9GAMM</name>
<dbReference type="Gene3D" id="1.20.1720.10">
    <property type="entry name" value="Multidrug resistance protein D"/>
    <property type="match status" value="1"/>
</dbReference>
<dbReference type="PROSITE" id="PS00216">
    <property type="entry name" value="SUGAR_TRANSPORT_1"/>
    <property type="match status" value="1"/>
</dbReference>
<feature type="transmembrane region" description="Helical" evidence="8">
    <location>
        <begin position="362"/>
        <end position="381"/>
    </location>
</feature>
<feature type="transmembrane region" description="Helical" evidence="8">
    <location>
        <begin position="212"/>
        <end position="233"/>
    </location>
</feature>
<evidence type="ECO:0000256" key="4">
    <source>
        <dbReference type="ARBA" id="ARBA00022475"/>
    </source>
</evidence>
<feature type="transmembrane region" description="Helical" evidence="8">
    <location>
        <begin position="275"/>
        <end position="296"/>
    </location>
</feature>
<feature type="transmembrane region" description="Helical" evidence="8">
    <location>
        <begin position="161"/>
        <end position="180"/>
    </location>
</feature>
<evidence type="ECO:0000313" key="10">
    <source>
        <dbReference type="EMBL" id="GAA3969961.1"/>
    </source>
</evidence>
<organism evidence="10 11">
    <name type="scientific">Allohahella marinimesophila</name>
    <dbReference type="NCBI Taxonomy" id="1054972"/>
    <lineage>
        <taxon>Bacteria</taxon>
        <taxon>Pseudomonadati</taxon>
        <taxon>Pseudomonadota</taxon>
        <taxon>Gammaproteobacteria</taxon>
        <taxon>Oceanospirillales</taxon>
        <taxon>Hahellaceae</taxon>
        <taxon>Allohahella</taxon>
    </lineage>
</organism>
<evidence type="ECO:0000256" key="5">
    <source>
        <dbReference type="ARBA" id="ARBA00022692"/>
    </source>
</evidence>
<evidence type="ECO:0000259" key="9">
    <source>
        <dbReference type="PROSITE" id="PS50850"/>
    </source>
</evidence>
<dbReference type="Proteomes" id="UP001501337">
    <property type="component" value="Unassembled WGS sequence"/>
</dbReference>
<dbReference type="PROSITE" id="PS50850">
    <property type="entry name" value="MFS"/>
    <property type="match status" value="1"/>
</dbReference>
<keyword evidence="4" id="KW-1003">Cell membrane</keyword>
<dbReference type="InterPro" id="IPR004812">
    <property type="entry name" value="Efflux_drug-R_Bcr/CmlA"/>
</dbReference>
<feature type="transmembrane region" description="Helical" evidence="8">
    <location>
        <begin position="130"/>
        <end position="155"/>
    </location>
</feature>
<dbReference type="InterPro" id="IPR005829">
    <property type="entry name" value="Sugar_transporter_CS"/>
</dbReference>
<evidence type="ECO:0000256" key="3">
    <source>
        <dbReference type="ARBA" id="ARBA00022448"/>
    </source>
</evidence>
<evidence type="ECO:0000256" key="8">
    <source>
        <dbReference type="RuleBase" id="RU365088"/>
    </source>
</evidence>
<dbReference type="CDD" id="cd17320">
    <property type="entry name" value="MFS_MdfA_MDR_like"/>
    <property type="match status" value="1"/>
</dbReference>
<feature type="transmembrane region" description="Helical" evidence="8">
    <location>
        <begin position="101"/>
        <end position="118"/>
    </location>
</feature>
<dbReference type="PANTHER" id="PTHR43124">
    <property type="entry name" value="PURINE EFFLUX PUMP PBUE"/>
    <property type="match status" value="1"/>
</dbReference>
<comment type="caution">
    <text evidence="8">Lacks conserved residue(s) required for the propagation of feature annotation.</text>
</comment>
<keyword evidence="7 8" id="KW-0472">Membrane</keyword>
<dbReference type="InterPro" id="IPR020846">
    <property type="entry name" value="MFS_dom"/>
</dbReference>
<dbReference type="RefSeq" id="WP_344807716.1">
    <property type="nucleotide sequence ID" value="NZ_BAABBO010000012.1"/>
</dbReference>
<dbReference type="SUPFAM" id="SSF103473">
    <property type="entry name" value="MFS general substrate transporter"/>
    <property type="match status" value="1"/>
</dbReference>
<evidence type="ECO:0000313" key="11">
    <source>
        <dbReference type="Proteomes" id="UP001501337"/>
    </source>
</evidence>
<feature type="transmembrane region" description="Helical" evidence="8">
    <location>
        <begin position="245"/>
        <end position="263"/>
    </location>
</feature>
<dbReference type="InterPro" id="IPR011701">
    <property type="entry name" value="MFS"/>
</dbReference>
<dbReference type="InterPro" id="IPR036259">
    <property type="entry name" value="MFS_trans_sf"/>
</dbReference>
<dbReference type="EMBL" id="BAABBO010000012">
    <property type="protein sequence ID" value="GAA3969961.1"/>
    <property type="molecule type" value="Genomic_DNA"/>
</dbReference>
<keyword evidence="3 8" id="KW-0813">Transport</keyword>
<dbReference type="InterPro" id="IPR050189">
    <property type="entry name" value="MFS_Efflux_Transporters"/>
</dbReference>
<comment type="similarity">
    <text evidence="2 8">Belongs to the major facilitator superfamily. Bcr/CmlA family.</text>
</comment>
<evidence type="ECO:0000256" key="7">
    <source>
        <dbReference type="ARBA" id="ARBA00023136"/>
    </source>
</evidence>
<keyword evidence="6 8" id="KW-1133">Transmembrane helix</keyword>
<dbReference type="Pfam" id="PF07690">
    <property type="entry name" value="MFS_1"/>
    <property type="match status" value="1"/>
</dbReference>
<proteinExistence type="inferred from homology"/>
<feature type="transmembrane region" description="Helical" evidence="8">
    <location>
        <begin position="302"/>
        <end position="326"/>
    </location>
</feature>
<feature type="domain" description="Major facilitator superfamily (MFS) profile" evidence="9">
    <location>
        <begin position="1"/>
        <end position="385"/>
    </location>
</feature>
<dbReference type="NCBIfam" id="TIGR00710">
    <property type="entry name" value="efflux_Bcr_CflA"/>
    <property type="match status" value="1"/>
</dbReference>
<comment type="caution">
    <text evidence="10">The sequence shown here is derived from an EMBL/GenBank/DDBJ whole genome shotgun (WGS) entry which is preliminary data.</text>
</comment>
<feature type="transmembrane region" description="Helical" evidence="8">
    <location>
        <begin position="338"/>
        <end position="356"/>
    </location>
</feature>
<comment type="subcellular location">
    <subcellularLocation>
        <location evidence="8">Cell inner membrane</location>
        <topology evidence="8">Multi-pass membrane protein</topology>
    </subcellularLocation>
    <subcellularLocation>
        <location evidence="1">Cell membrane</location>
        <topology evidence="1">Multi-pass membrane protein</topology>
    </subcellularLocation>
</comment>
<evidence type="ECO:0000256" key="2">
    <source>
        <dbReference type="ARBA" id="ARBA00006236"/>
    </source>
</evidence>
<sequence>MNNLRFALPIAMVMALVPLALDLYLPAMPAMALDFGVGADDIATTISIFVLGVALGQLVGGPLSDRFGRRIVILSGLLVFSASSLVIMMADVLWVAQLARFAQAIGGGFTAVCIPALIRDRAVGVEAAKLFSLVGLIMIAVPALAPSVGALVLQFSDWRSIFAVLSVVAVLMMIIIWRVLPRRGPAVDPVAVPTPVLKRYLHVWRQRGARRYLATQALAFSVMVVFVTNASFIYQDYFGVSERTFGLLFAANIVMLAILNRINSWQLNVRSPATMLNLALCIQLAAVATLACTLPFDPPLWLVAGCIILTVGSHGMIVPNSSALYMSCFSHHTGSASAFLGTTQYLLAGLAGGLSTQLHNDTLWPVALIMLSLSLAANIILGRGQPADDQQLEAGVSTP</sequence>
<keyword evidence="5 8" id="KW-0812">Transmembrane</keyword>
<protein>
    <recommendedName>
        <fullName evidence="8">Bcr/CflA family efflux transporter</fullName>
    </recommendedName>
</protein>
<feature type="transmembrane region" description="Helical" evidence="8">
    <location>
        <begin position="42"/>
        <end position="59"/>
    </location>
</feature>
<evidence type="ECO:0000256" key="1">
    <source>
        <dbReference type="ARBA" id="ARBA00004651"/>
    </source>
</evidence>
<accession>A0ABP7PRQ8</accession>
<reference evidence="11" key="1">
    <citation type="journal article" date="2019" name="Int. J. Syst. Evol. Microbiol.">
        <title>The Global Catalogue of Microorganisms (GCM) 10K type strain sequencing project: providing services to taxonomists for standard genome sequencing and annotation.</title>
        <authorList>
            <consortium name="The Broad Institute Genomics Platform"/>
            <consortium name="The Broad Institute Genome Sequencing Center for Infectious Disease"/>
            <person name="Wu L."/>
            <person name="Ma J."/>
        </authorList>
    </citation>
    <scope>NUCLEOTIDE SEQUENCE [LARGE SCALE GENOMIC DNA]</scope>
    <source>
        <strain evidence="11">JCM 17555</strain>
    </source>
</reference>
<keyword evidence="8" id="KW-0997">Cell inner membrane</keyword>
<keyword evidence="11" id="KW-1185">Reference proteome</keyword>
<dbReference type="PANTHER" id="PTHR43124:SF3">
    <property type="entry name" value="CHLORAMPHENICOL EFFLUX PUMP RV0191"/>
    <property type="match status" value="1"/>
</dbReference>
<feature type="transmembrane region" description="Helical" evidence="8">
    <location>
        <begin position="71"/>
        <end position="95"/>
    </location>
</feature>
<evidence type="ECO:0000256" key="6">
    <source>
        <dbReference type="ARBA" id="ARBA00022989"/>
    </source>
</evidence>